<sequence>MDIVSMLASPVVGVVAPLIGGVMGWEILKFLYKGLKLKQNLNEYAPKMANKAALEIYKHVISKVKDDALRNQIINDLDEVGDAIDDAWDTGLAGIKI</sequence>
<reference evidence="2" key="1">
    <citation type="journal article" date="2015" name="Front. Microbiol.">
        <title>Combining genomic sequencing methods to explore viral diversity and reveal potential virus-host interactions.</title>
        <authorList>
            <person name="Chow C.E."/>
            <person name="Winget D.M."/>
            <person name="White R.A.III."/>
            <person name="Hallam S.J."/>
            <person name="Suttle C.A."/>
        </authorList>
    </citation>
    <scope>NUCLEOTIDE SEQUENCE</scope>
    <source>
        <strain evidence="2">Anoxic3_3</strain>
    </source>
</reference>
<evidence type="ECO:0000256" key="1">
    <source>
        <dbReference type="SAM" id="Phobius"/>
    </source>
</evidence>
<dbReference type="EMBL" id="KR029578">
    <property type="protein sequence ID" value="AKH46018.1"/>
    <property type="molecule type" value="Genomic_DNA"/>
</dbReference>
<keyword evidence="1" id="KW-0812">Transmembrane</keyword>
<feature type="transmembrane region" description="Helical" evidence="1">
    <location>
        <begin position="6"/>
        <end position="28"/>
    </location>
</feature>
<proteinExistence type="predicted"/>
<keyword evidence="1" id="KW-1133">Transmembrane helix</keyword>
<keyword evidence="1" id="KW-0472">Membrane</keyword>
<evidence type="ECO:0000313" key="2">
    <source>
        <dbReference type="EMBL" id="AKH46018.1"/>
    </source>
</evidence>
<reference evidence="2" key="2">
    <citation type="submission" date="2015-03" db="EMBL/GenBank/DDBJ databases">
        <authorList>
            <person name="Chow C.-E.T."/>
            <person name="Winget D.M."/>
            <person name="White R.A.III."/>
            <person name="Hallam S.J."/>
            <person name="Suttle C.A."/>
        </authorList>
    </citation>
    <scope>NUCLEOTIDE SEQUENCE</scope>
    <source>
        <strain evidence="2">Anoxic3_3</strain>
    </source>
</reference>
<name>A0A0F7L3F3_9VIRU</name>
<organism evidence="2">
    <name type="scientific">uncultured marine virus</name>
    <dbReference type="NCBI Taxonomy" id="186617"/>
    <lineage>
        <taxon>Viruses</taxon>
        <taxon>environmental samples</taxon>
    </lineage>
</organism>
<protein>
    <submittedName>
        <fullName evidence="2">Uncharacterized protein</fullName>
    </submittedName>
</protein>
<accession>A0A0F7L3F3</accession>